<dbReference type="InterPro" id="IPR011356">
    <property type="entry name" value="Leucine_aapep/pepB"/>
</dbReference>
<dbReference type="RefSeq" id="WP_126764294.1">
    <property type="nucleotide sequence ID" value="NZ_JBHLTZ010000014.1"/>
</dbReference>
<evidence type="ECO:0000256" key="5">
    <source>
        <dbReference type="ARBA" id="ARBA00023211"/>
    </source>
</evidence>
<dbReference type="Gene3D" id="3.40.630.10">
    <property type="entry name" value="Zn peptidases"/>
    <property type="match status" value="1"/>
</dbReference>
<evidence type="ECO:0000256" key="4">
    <source>
        <dbReference type="ARBA" id="ARBA00022801"/>
    </source>
</evidence>
<keyword evidence="5" id="KW-0464">Manganese</keyword>
<dbReference type="PROSITE" id="PS00631">
    <property type="entry name" value="CYTOSOL_AP"/>
    <property type="match status" value="1"/>
</dbReference>
<sequence>MSTALAVFVVKQEFSDAAWKKSAAVIMGEQGATIYVGSDEAENLRKIQKAGRQLDSLGVSKVQLQGDDWDFERQWAFANGYTDTRSKNSIQWASDADTLGSMRELVNWSRELTNLPPADIYPASLAKRVSEKLEAIAPEHVSSRVISGDELLDEGWVGIHTVGRASKHKPCMLIVDYNPSQQDDAPVDVVLVGKGITFDSGGYSIKSSEGMLAMKCDMGGAATVAGALGLAMQKGLQKRVQLVLCCAENLIDGTAYKLGDVITYKNGTTVEVVNTDAEGRLVLADGLQYAGEVGARLVMDAATLTGAAQMAVGNEYNALFSVDDELANKALATAAQQRENLWRLPLHNWHKENTPSAFADCANSRPQKGGGAGGASNAAGFLLRFAPNEGKGWLHFDIAGAYHNSANAMWATGATALGMRTIAALLQSAND</sequence>
<protein>
    <submittedName>
        <fullName evidence="7">Aminopeptidase PepB</fullName>
    </submittedName>
</protein>
<dbReference type="OrthoDB" id="9809354at2"/>
<evidence type="ECO:0000313" key="7">
    <source>
        <dbReference type="EMBL" id="RUO51488.1"/>
    </source>
</evidence>
<gene>
    <name evidence="7" type="ORF">CWI69_10905</name>
</gene>
<dbReference type="NCBIfam" id="NF003450">
    <property type="entry name" value="PRK05015.1"/>
    <property type="match status" value="1"/>
</dbReference>
<accession>A0A432XRZ3</accession>
<dbReference type="PANTHER" id="PTHR11963">
    <property type="entry name" value="LEUCINE AMINOPEPTIDASE-RELATED"/>
    <property type="match status" value="1"/>
</dbReference>
<feature type="domain" description="Cytosol aminopeptidase" evidence="6">
    <location>
        <begin position="274"/>
        <end position="281"/>
    </location>
</feature>
<dbReference type="PRINTS" id="PR00481">
    <property type="entry name" value="LAMNOPPTDASE"/>
</dbReference>
<dbReference type="Pfam" id="PF00883">
    <property type="entry name" value="Peptidase_M17"/>
    <property type="match status" value="1"/>
</dbReference>
<evidence type="ECO:0000313" key="8">
    <source>
        <dbReference type="Proteomes" id="UP000287198"/>
    </source>
</evidence>
<comment type="caution">
    <text evidence="7">The sequence shown here is derived from an EMBL/GenBank/DDBJ whole genome shotgun (WGS) entry which is preliminary data.</text>
</comment>
<evidence type="ECO:0000256" key="3">
    <source>
        <dbReference type="ARBA" id="ARBA00022670"/>
    </source>
</evidence>
<dbReference type="CDD" id="cd00433">
    <property type="entry name" value="Peptidase_M17"/>
    <property type="match status" value="1"/>
</dbReference>
<dbReference type="AlphaFoldDB" id="A0A432XRZ3"/>
<evidence type="ECO:0000256" key="2">
    <source>
        <dbReference type="ARBA" id="ARBA00022438"/>
    </source>
</evidence>
<dbReference type="PANTHER" id="PTHR11963:SF20">
    <property type="entry name" value="PEPTIDASE B"/>
    <property type="match status" value="1"/>
</dbReference>
<dbReference type="Pfam" id="PF12404">
    <property type="entry name" value="DUF3663"/>
    <property type="match status" value="1"/>
</dbReference>
<dbReference type="GO" id="GO:0070006">
    <property type="term" value="F:metalloaminopeptidase activity"/>
    <property type="evidence" value="ECO:0007669"/>
    <property type="project" value="InterPro"/>
</dbReference>
<comment type="similarity">
    <text evidence="1">Belongs to the peptidase M17 family.</text>
</comment>
<name>A0A432XRZ3_9GAMM</name>
<reference evidence="8" key="1">
    <citation type="journal article" date="2018" name="Front. Microbiol.">
        <title>Genome-Based Analysis Reveals the Taxonomy and Diversity of the Family Idiomarinaceae.</title>
        <authorList>
            <person name="Liu Y."/>
            <person name="Lai Q."/>
            <person name="Shao Z."/>
        </authorList>
    </citation>
    <scope>NUCLEOTIDE SEQUENCE [LARGE SCALE GENOMIC DNA]</scope>
    <source>
        <strain evidence="8">BH195</strain>
    </source>
</reference>
<dbReference type="GO" id="GO:0005737">
    <property type="term" value="C:cytoplasm"/>
    <property type="evidence" value="ECO:0007669"/>
    <property type="project" value="InterPro"/>
</dbReference>
<dbReference type="GO" id="GO:0030145">
    <property type="term" value="F:manganese ion binding"/>
    <property type="evidence" value="ECO:0007669"/>
    <property type="project" value="InterPro"/>
</dbReference>
<keyword evidence="3" id="KW-0645">Protease</keyword>
<dbReference type="InterPro" id="IPR000819">
    <property type="entry name" value="Peptidase_M17_C"/>
</dbReference>
<dbReference type="SUPFAM" id="SSF53187">
    <property type="entry name" value="Zn-dependent exopeptidases"/>
    <property type="match status" value="1"/>
</dbReference>
<dbReference type="Proteomes" id="UP000287198">
    <property type="component" value="Unassembled WGS sequence"/>
</dbReference>
<organism evidence="7 8">
    <name type="scientific">Pseudidiomarina halophila</name>
    <dbReference type="NCBI Taxonomy" id="1449799"/>
    <lineage>
        <taxon>Bacteria</taxon>
        <taxon>Pseudomonadati</taxon>
        <taxon>Pseudomonadota</taxon>
        <taxon>Gammaproteobacteria</taxon>
        <taxon>Alteromonadales</taxon>
        <taxon>Idiomarinaceae</taxon>
        <taxon>Pseudidiomarina</taxon>
    </lineage>
</organism>
<keyword evidence="8" id="KW-1185">Reference proteome</keyword>
<evidence type="ECO:0000259" key="6">
    <source>
        <dbReference type="PROSITE" id="PS00631"/>
    </source>
</evidence>
<dbReference type="EMBL" id="PIPW01000004">
    <property type="protein sequence ID" value="RUO51488.1"/>
    <property type="molecule type" value="Genomic_DNA"/>
</dbReference>
<keyword evidence="4" id="KW-0378">Hydrolase</keyword>
<keyword evidence="2 7" id="KW-0031">Aminopeptidase</keyword>
<dbReference type="InterPro" id="IPR047620">
    <property type="entry name" value="M17_PepB-like_N"/>
</dbReference>
<proteinExistence type="inferred from homology"/>
<dbReference type="GO" id="GO:0006508">
    <property type="term" value="P:proteolysis"/>
    <property type="evidence" value="ECO:0007669"/>
    <property type="project" value="UniProtKB-KW"/>
</dbReference>
<evidence type="ECO:0000256" key="1">
    <source>
        <dbReference type="ARBA" id="ARBA00009528"/>
    </source>
</evidence>